<keyword evidence="4 8" id="KW-0808">Transferase</keyword>
<evidence type="ECO:0000256" key="8">
    <source>
        <dbReference type="RuleBase" id="RU366017"/>
    </source>
</evidence>
<dbReference type="InterPro" id="IPR008166">
    <property type="entry name" value="Glyco_transf_92"/>
</dbReference>
<dbReference type="EMBL" id="CAJOBC010000342">
    <property type="protein sequence ID" value="CAF3574181.1"/>
    <property type="molecule type" value="Genomic_DNA"/>
</dbReference>
<keyword evidence="11" id="KW-1185">Reference proteome</keyword>
<sequence length="366" mass="43159">MKPKWVSLSNSSDLFLYSALQTDSQVNLIVLIRKNDIIRQYLYCGFDSGDVQKGNLIVYSESRSVEYEAANIQCTLPLDSKYQIRKVFLFHPPTQSYTKYIKIETSELVNNDSVVLCVQPLSGTYYTSVDVLQFIAYYSIHGASKFYFYNQSITDEISRLLLKMNKVVEILPWNILELLPNHQYGVTFWHYAQKAQIHDCLLRNQASVIINVDIDEYIVPLKAEDLKTYLIKQKKEDQTNLIIGSVLFPKRLNIDIGQNQLKLFHHFYRTQLPWWHRSKVIALQPKFIKHQDIHIVMQHEPARMSTLVSADTLLIYHYREWGVLNDNMINDTLMLKFKEKIVKFSHEYNRNIRQDFPRFIGFFLRL</sequence>
<evidence type="ECO:0000313" key="11">
    <source>
        <dbReference type="Proteomes" id="UP000663829"/>
    </source>
</evidence>
<dbReference type="PANTHER" id="PTHR21461:SF40">
    <property type="entry name" value="GLYCOSYLTRANSFERASE FAMILY 92 PROTEIN"/>
    <property type="match status" value="1"/>
</dbReference>
<evidence type="ECO:0000313" key="10">
    <source>
        <dbReference type="EMBL" id="CAF3574181.1"/>
    </source>
</evidence>
<evidence type="ECO:0000256" key="4">
    <source>
        <dbReference type="ARBA" id="ARBA00022679"/>
    </source>
</evidence>
<comment type="similarity">
    <text evidence="2 8">Belongs to the glycosyltransferase 92 family.</text>
</comment>
<keyword evidence="5" id="KW-0812">Transmembrane</keyword>
<organism evidence="9 11">
    <name type="scientific">Didymodactylos carnosus</name>
    <dbReference type="NCBI Taxonomy" id="1234261"/>
    <lineage>
        <taxon>Eukaryota</taxon>
        <taxon>Metazoa</taxon>
        <taxon>Spiralia</taxon>
        <taxon>Gnathifera</taxon>
        <taxon>Rotifera</taxon>
        <taxon>Eurotatoria</taxon>
        <taxon>Bdelloidea</taxon>
        <taxon>Philodinida</taxon>
        <taxon>Philodinidae</taxon>
        <taxon>Didymodactylos</taxon>
    </lineage>
</organism>
<keyword evidence="6" id="KW-1133">Transmembrane helix</keyword>
<reference evidence="9" key="1">
    <citation type="submission" date="2021-02" db="EMBL/GenBank/DDBJ databases">
        <authorList>
            <person name="Nowell W R."/>
        </authorList>
    </citation>
    <scope>NUCLEOTIDE SEQUENCE</scope>
</reference>
<accession>A0A813S4G5</accession>
<dbReference type="Proteomes" id="UP000663829">
    <property type="component" value="Unassembled WGS sequence"/>
</dbReference>
<comment type="subcellular location">
    <subcellularLocation>
        <location evidence="1">Membrane</location>
        <topology evidence="1">Single-pass membrane protein</topology>
    </subcellularLocation>
</comment>
<dbReference type="Proteomes" id="UP000681722">
    <property type="component" value="Unassembled WGS sequence"/>
</dbReference>
<evidence type="ECO:0000313" key="9">
    <source>
        <dbReference type="EMBL" id="CAF0790000.1"/>
    </source>
</evidence>
<evidence type="ECO:0000256" key="7">
    <source>
        <dbReference type="ARBA" id="ARBA00023136"/>
    </source>
</evidence>
<gene>
    <name evidence="9" type="ORF">GPM918_LOCUS2948</name>
    <name evidence="10" type="ORF">SRO942_LOCUS2948</name>
</gene>
<keyword evidence="7" id="KW-0472">Membrane</keyword>
<evidence type="ECO:0000256" key="3">
    <source>
        <dbReference type="ARBA" id="ARBA00022676"/>
    </source>
</evidence>
<evidence type="ECO:0000256" key="2">
    <source>
        <dbReference type="ARBA" id="ARBA00007647"/>
    </source>
</evidence>
<evidence type="ECO:0000256" key="1">
    <source>
        <dbReference type="ARBA" id="ARBA00004167"/>
    </source>
</evidence>
<dbReference type="AlphaFoldDB" id="A0A813S4G5"/>
<evidence type="ECO:0000256" key="5">
    <source>
        <dbReference type="ARBA" id="ARBA00022692"/>
    </source>
</evidence>
<dbReference type="GO" id="GO:0016020">
    <property type="term" value="C:membrane"/>
    <property type="evidence" value="ECO:0007669"/>
    <property type="project" value="UniProtKB-SubCell"/>
</dbReference>
<dbReference type="Pfam" id="PF01697">
    <property type="entry name" value="Glyco_transf_92"/>
    <property type="match status" value="1"/>
</dbReference>
<protein>
    <recommendedName>
        <fullName evidence="8">Glycosyltransferase family 92 protein</fullName>
        <ecNumber evidence="8">2.4.1.-</ecNumber>
    </recommendedName>
</protein>
<dbReference type="EC" id="2.4.1.-" evidence="8"/>
<dbReference type="PANTHER" id="PTHR21461">
    <property type="entry name" value="GLYCOSYLTRANSFERASE FAMILY 92 PROTEIN"/>
    <property type="match status" value="1"/>
</dbReference>
<dbReference type="OrthoDB" id="6418940at2759"/>
<evidence type="ECO:0000256" key="6">
    <source>
        <dbReference type="ARBA" id="ARBA00022989"/>
    </source>
</evidence>
<dbReference type="EMBL" id="CAJNOQ010000342">
    <property type="protein sequence ID" value="CAF0790000.1"/>
    <property type="molecule type" value="Genomic_DNA"/>
</dbReference>
<proteinExistence type="inferred from homology"/>
<dbReference type="GO" id="GO:0016757">
    <property type="term" value="F:glycosyltransferase activity"/>
    <property type="evidence" value="ECO:0007669"/>
    <property type="project" value="UniProtKB-UniRule"/>
</dbReference>
<comment type="caution">
    <text evidence="9">The sequence shown here is derived from an EMBL/GenBank/DDBJ whole genome shotgun (WGS) entry which is preliminary data.</text>
</comment>
<keyword evidence="3 8" id="KW-0328">Glycosyltransferase</keyword>
<dbReference type="GO" id="GO:0005737">
    <property type="term" value="C:cytoplasm"/>
    <property type="evidence" value="ECO:0007669"/>
    <property type="project" value="TreeGrafter"/>
</dbReference>
<name>A0A813S4G5_9BILA</name>